<dbReference type="SMART" id="SM00448">
    <property type="entry name" value="REC"/>
    <property type="match status" value="1"/>
</dbReference>
<evidence type="ECO:0000256" key="3">
    <source>
        <dbReference type="PROSITE-ProRule" id="PRU00169"/>
    </source>
</evidence>
<dbReference type="SUPFAM" id="SSF52172">
    <property type="entry name" value="CheY-like"/>
    <property type="match status" value="1"/>
</dbReference>
<name>A0A9X2RHL4_9BACT</name>
<protein>
    <submittedName>
        <fullName evidence="5">Response regulator</fullName>
    </submittedName>
</protein>
<dbReference type="InterPro" id="IPR050595">
    <property type="entry name" value="Bact_response_regulator"/>
</dbReference>
<evidence type="ECO:0000313" key="5">
    <source>
        <dbReference type="EMBL" id="MCP9291914.1"/>
    </source>
</evidence>
<sequence length="126" mass="14078">MAINILVVDDSAVMRSMIIKTIKNTGIEVGEVHQASNGAEGLEVVDNNWLDLLFIDVNMPIMDGMEMLDKVRKNPITMDMPVLIVSTESNNARIKIIDEQYAGFVHKPFTPEVLKEKILDVLGVMH</sequence>
<dbReference type="PROSITE" id="PS50110">
    <property type="entry name" value="RESPONSE_REGULATORY"/>
    <property type="match status" value="1"/>
</dbReference>
<proteinExistence type="predicted"/>
<dbReference type="PANTHER" id="PTHR44591:SF14">
    <property type="entry name" value="PROTEIN PILG"/>
    <property type="match status" value="1"/>
</dbReference>
<organism evidence="5 6">
    <name type="scientific">Gracilimonas sediminicola</name>
    <dbReference type="NCBI Taxonomy" id="2952158"/>
    <lineage>
        <taxon>Bacteria</taxon>
        <taxon>Pseudomonadati</taxon>
        <taxon>Balneolota</taxon>
        <taxon>Balneolia</taxon>
        <taxon>Balneolales</taxon>
        <taxon>Balneolaceae</taxon>
        <taxon>Gracilimonas</taxon>
    </lineage>
</organism>
<keyword evidence="6" id="KW-1185">Reference proteome</keyword>
<feature type="modified residue" description="4-aspartylphosphate" evidence="3">
    <location>
        <position position="56"/>
    </location>
</feature>
<keyword evidence="2" id="KW-0902">Two-component regulatory system</keyword>
<dbReference type="Pfam" id="PF00072">
    <property type="entry name" value="Response_reg"/>
    <property type="match status" value="1"/>
</dbReference>
<evidence type="ECO:0000256" key="1">
    <source>
        <dbReference type="ARBA" id="ARBA00022553"/>
    </source>
</evidence>
<dbReference type="PANTHER" id="PTHR44591">
    <property type="entry name" value="STRESS RESPONSE REGULATOR PROTEIN 1"/>
    <property type="match status" value="1"/>
</dbReference>
<dbReference type="AlphaFoldDB" id="A0A9X2RHL4"/>
<evidence type="ECO:0000256" key="2">
    <source>
        <dbReference type="ARBA" id="ARBA00023012"/>
    </source>
</evidence>
<gene>
    <name evidence="5" type="ORF">NM125_10040</name>
</gene>
<keyword evidence="1 3" id="KW-0597">Phosphoprotein</keyword>
<dbReference type="RefSeq" id="WP_255134788.1">
    <property type="nucleotide sequence ID" value="NZ_JANDBC010000002.1"/>
</dbReference>
<evidence type="ECO:0000313" key="6">
    <source>
        <dbReference type="Proteomes" id="UP001139125"/>
    </source>
</evidence>
<dbReference type="Proteomes" id="UP001139125">
    <property type="component" value="Unassembled WGS sequence"/>
</dbReference>
<dbReference type="InterPro" id="IPR001789">
    <property type="entry name" value="Sig_transdc_resp-reg_receiver"/>
</dbReference>
<feature type="domain" description="Response regulatory" evidence="4">
    <location>
        <begin position="4"/>
        <end position="122"/>
    </location>
</feature>
<accession>A0A9X2RHL4</accession>
<dbReference type="EMBL" id="JANDBC010000002">
    <property type="protein sequence ID" value="MCP9291914.1"/>
    <property type="molecule type" value="Genomic_DNA"/>
</dbReference>
<evidence type="ECO:0000259" key="4">
    <source>
        <dbReference type="PROSITE" id="PS50110"/>
    </source>
</evidence>
<reference evidence="5" key="1">
    <citation type="submission" date="2022-06" db="EMBL/GenBank/DDBJ databases">
        <title>Gracilimonas sp. CAU 1638 isolated from sea sediment.</title>
        <authorList>
            <person name="Kim W."/>
        </authorList>
    </citation>
    <scope>NUCLEOTIDE SEQUENCE</scope>
    <source>
        <strain evidence="5">CAU 1638</strain>
    </source>
</reference>
<comment type="caution">
    <text evidence="5">The sequence shown here is derived from an EMBL/GenBank/DDBJ whole genome shotgun (WGS) entry which is preliminary data.</text>
</comment>
<dbReference type="InterPro" id="IPR011006">
    <property type="entry name" value="CheY-like_superfamily"/>
</dbReference>
<dbReference type="GO" id="GO:0000160">
    <property type="term" value="P:phosphorelay signal transduction system"/>
    <property type="evidence" value="ECO:0007669"/>
    <property type="project" value="UniProtKB-KW"/>
</dbReference>
<dbReference type="Gene3D" id="3.40.50.2300">
    <property type="match status" value="1"/>
</dbReference>